<name>A0A4R1Q8F9_9BACL</name>
<keyword evidence="4" id="KW-0762">Sugar transport</keyword>
<protein>
    <submittedName>
        <fullName evidence="9">PTS system N-acetylgalactosamine-specific IIA component</fullName>
    </submittedName>
</protein>
<dbReference type="GO" id="GO:0016301">
    <property type="term" value="F:kinase activity"/>
    <property type="evidence" value="ECO:0007669"/>
    <property type="project" value="UniProtKB-KW"/>
</dbReference>
<dbReference type="Gene3D" id="3.40.50.510">
    <property type="entry name" value="Phosphotransferase system, mannose-type IIA component"/>
    <property type="match status" value="1"/>
</dbReference>
<dbReference type="SUPFAM" id="SSF53062">
    <property type="entry name" value="PTS system fructose IIA component-like"/>
    <property type="match status" value="1"/>
</dbReference>
<dbReference type="OrthoDB" id="9799827at2"/>
<evidence type="ECO:0000256" key="5">
    <source>
        <dbReference type="ARBA" id="ARBA00022679"/>
    </source>
</evidence>
<accession>A0A4R1Q8F9</accession>
<reference evidence="9 10" key="1">
    <citation type="submission" date="2019-03" db="EMBL/GenBank/DDBJ databases">
        <title>Genomic Encyclopedia of Type Strains, Phase IV (KMG-IV): sequencing the most valuable type-strain genomes for metagenomic binning, comparative biology and taxonomic classification.</title>
        <authorList>
            <person name="Goeker M."/>
        </authorList>
    </citation>
    <scope>NUCLEOTIDE SEQUENCE [LARGE SCALE GENOMIC DNA]</scope>
    <source>
        <strain evidence="9 10">DSM 24979</strain>
    </source>
</reference>
<comment type="caution">
    <text evidence="9">The sequence shown here is derived from an EMBL/GenBank/DDBJ whole genome shotgun (WGS) entry which is preliminary data.</text>
</comment>
<keyword evidence="3" id="KW-0963">Cytoplasm</keyword>
<evidence type="ECO:0000256" key="3">
    <source>
        <dbReference type="ARBA" id="ARBA00022490"/>
    </source>
</evidence>
<gene>
    <name evidence="9" type="ORF">EDD69_1256</name>
</gene>
<evidence type="ECO:0000256" key="7">
    <source>
        <dbReference type="ARBA" id="ARBA00022777"/>
    </source>
</evidence>
<dbReference type="EMBL" id="SLUL01000025">
    <property type="protein sequence ID" value="TCL43949.1"/>
    <property type="molecule type" value="Genomic_DNA"/>
</dbReference>
<comment type="subcellular location">
    <subcellularLocation>
        <location evidence="1">Cytoplasm</location>
    </subcellularLocation>
</comment>
<evidence type="ECO:0000313" key="9">
    <source>
        <dbReference type="EMBL" id="TCL43949.1"/>
    </source>
</evidence>
<dbReference type="InterPro" id="IPR033887">
    <property type="entry name" value="PTS_IIA_man"/>
</dbReference>
<dbReference type="GO" id="GO:0009401">
    <property type="term" value="P:phosphoenolpyruvate-dependent sugar phosphotransferase system"/>
    <property type="evidence" value="ECO:0007669"/>
    <property type="project" value="UniProtKB-KW"/>
</dbReference>
<proteinExistence type="predicted"/>
<dbReference type="InterPro" id="IPR036662">
    <property type="entry name" value="PTS_EIIA_man-typ_sf"/>
</dbReference>
<keyword evidence="6" id="KW-0598">Phosphotransferase system</keyword>
<evidence type="ECO:0000313" key="10">
    <source>
        <dbReference type="Proteomes" id="UP000295658"/>
    </source>
</evidence>
<feature type="domain" description="PTS EIIA type-4" evidence="8">
    <location>
        <begin position="15"/>
        <end position="137"/>
    </location>
</feature>
<evidence type="ECO:0000256" key="6">
    <source>
        <dbReference type="ARBA" id="ARBA00022683"/>
    </source>
</evidence>
<evidence type="ECO:0000259" key="8">
    <source>
        <dbReference type="PROSITE" id="PS51096"/>
    </source>
</evidence>
<dbReference type="PANTHER" id="PTHR33799:SF1">
    <property type="entry name" value="PTS SYSTEM MANNOSE-SPECIFIC EIIAB COMPONENT-RELATED"/>
    <property type="match status" value="1"/>
</dbReference>
<keyword evidence="2" id="KW-0813">Transport</keyword>
<dbReference type="CDD" id="cd00006">
    <property type="entry name" value="PTS_IIA_man"/>
    <property type="match status" value="1"/>
</dbReference>
<dbReference type="NCBIfam" id="NF040761">
    <property type="entry name" value="AgaF"/>
    <property type="match status" value="1"/>
</dbReference>
<evidence type="ECO:0000256" key="1">
    <source>
        <dbReference type="ARBA" id="ARBA00004496"/>
    </source>
</evidence>
<keyword evidence="7" id="KW-0418">Kinase</keyword>
<dbReference type="PANTHER" id="PTHR33799">
    <property type="entry name" value="PTS PERMEASE-RELATED-RELATED"/>
    <property type="match status" value="1"/>
</dbReference>
<keyword evidence="10" id="KW-1185">Reference proteome</keyword>
<evidence type="ECO:0000256" key="4">
    <source>
        <dbReference type="ARBA" id="ARBA00022597"/>
    </source>
</evidence>
<sequence>MDIHSLLSFLGGKEMIGIIISGHGTFAEGIYSTVKLIAGEQPNIEIVNFLEEDNCESLQEKIEKAIEKIGEQNGIVCFTDLVGGTPFKVCSTIAATNENIKVIGGTNVPMLLSSIFFREKTLNEFVSASIEQGVNNIKTFSMNTINKNCEEGI</sequence>
<dbReference type="AlphaFoldDB" id="A0A4R1Q8F9"/>
<organism evidence="9 10">
    <name type="scientific">Thermolongibacillus altinsuensis</name>
    <dbReference type="NCBI Taxonomy" id="575256"/>
    <lineage>
        <taxon>Bacteria</taxon>
        <taxon>Bacillati</taxon>
        <taxon>Bacillota</taxon>
        <taxon>Bacilli</taxon>
        <taxon>Bacillales</taxon>
        <taxon>Anoxybacillaceae</taxon>
        <taxon>Thermolongibacillus</taxon>
    </lineage>
</organism>
<keyword evidence="5" id="KW-0808">Transferase</keyword>
<dbReference type="Pfam" id="PF03610">
    <property type="entry name" value="EIIA-man"/>
    <property type="match status" value="1"/>
</dbReference>
<dbReference type="Proteomes" id="UP000295658">
    <property type="component" value="Unassembled WGS sequence"/>
</dbReference>
<dbReference type="PROSITE" id="PS51096">
    <property type="entry name" value="PTS_EIIA_TYPE_4"/>
    <property type="match status" value="1"/>
</dbReference>
<dbReference type="InterPro" id="IPR051471">
    <property type="entry name" value="Bacterial_PTS_sugar_comp"/>
</dbReference>
<evidence type="ECO:0000256" key="2">
    <source>
        <dbReference type="ARBA" id="ARBA00022448"/>
    </source>
</evidence>
<dbReference type="GO" id="GO:0005737">
    <property type="term" value="C:cytoplasm"/>
    <property type="evidence" value="ECO:0007669"/>
    <property type="project" value="UniProtKB-SubCell"/>
</dbReference>
<dbReference type="GO" id="GO:0016020">
    <property type="term" value="C:membrane"/>
    <property type="evidence" value="ECO:0007669"/>
    <property type="project" value="InterPro"/>
</dbReference>
<dbReference type="InterPro" id="IPR004701">
    <property type="entry name" value="PTS_EIIA_man-typ"/>
</dbReference>